<feature type="region of interest" description="Disordered" evidence="1">
    <location>
        <begin position="82"/>
        <end position="109"/>
    </location>
</feature>
<evidence type="ECO:0000313" key="2">
    <source>
        <dbReference type="EMBL" id="KPP71988.1"/>
    </source>
</evidence>
<reference evidence="2 3" key="1">
    <citation type="submission" date="2015-08" db="EMBL/GenBank/DDBJ databases">
        <title>The genome of the Asian arowana (Scleropages formosus).</title>
        <authorList>
            <person name="Tan M.H."/>
            <person name="Gan H.M."/>
            <person name="Croft L.J."/>
            <person name="Austin C.M."/>
        </authorList>
    </citation>
    <scope>NUCLEOTIDE SEQUENCE [LARGE SCALE GENOMIC DNA]</scope>
    <source>
        <strain evidence="2">Aro1</strain>
    </source>
</reference>
<dbReference type="AlphaFoldDB" id="A0A0P7UD09"/>
<proteinExistence type="predicted"/>
<sequence length="182" mass="19399">MRCVRALDGEVQGEARVLEDDSRLSINQDWHLGLQGKESCGGGMLSLSGNRLTAVDYDVTGGDQAGDTEANFLRQGNKVPPVEGATHPLSFHNSTHHNETGSSNTGQEEKEAAYQLLGHVEAHNPAAGPHQAAQQVAVPAGAATQVQHLAGLQLLRDHESTAEVPVANKACQHTFVSLRRDQ</sequence>
<protein>
    <submittedName>
        <fullName evidence="2">Uncharacterized protein</fullName>
    </submittedName>
</protein>
<organism evidence="2 3">
    <name type="scientific">Scleropages formosus</name>
    <name type="common">Asian bonytongue</name>
    <name type="synonym">Osteoglossum formosum</name>
    <dbReference type="NCBI Taxonomy" id="113540"/>
    <lineage>
        <taxon>Eukaryota</taxon>
        <taxon>Metazoa</taxon>
        <taxon>Chordata</taxon>
        <taxon>Craniata</taxon>
        <taxon>Vertebrata</taxon>
        <taxon>Euteleostomi</taxon>
        <taxon>Actinopterygii</taxon>
        <taxon>Neopterygii</taxon>
        <taxon>Teleostei</taxon>
        <taxon>Osteoglossocephala</taxon>
        <taxon>Osteoglossomorpha</taxon>
        <taxon>Osteoglossiformes</taxon>
        <taxon>Osteoglossidae</taxon>
        <taxon>Scleropages</taxon>
    </lineage>
</organism>
<comment type="caution">
    <text evidence="2">The sequence shown here is derived from an EMBL/GenBank/DDBJ whole genome shotgun (WGS) entry which is preliminary data.</text>
</comment>
<accession>A0A0P7UD09</accession>
<name>A0A0P7UD09_SCLFO</name>
<evidence type="ECO:0000256" key="1">
    <source>
        <dbReference type="SAM" id="MobiDB-lite"/>
    </source>
</evidence>
<gene>
    <name evidence="2" type="ORF">Z043_109051</name>
</gene>
<dbReference type="Proteomes" id="UP000034805">
    <property type="component" value="Unassembled WGS sequence"/>
</dbReference>
<evidence type="ECO:0000313" key="3">
    <source>
        <dbReference type="Proteomes" id="UP000034805"/>
    </source>
</evidence>
<dbReference type="EMBL" id="JARO02002751">
    <property type="protein sequence ID" value="KPP71988.1"/>
    <property type="molecule type" value="Genomic_DNA"/>
</dbReference>